<organism evidence="1">
    <name type="scientific">marine sediment metagenome</name>
    <dbReference type="NCBI Taxonomy" id="412755"/>
    <lineage>
        <taxon>unclassified sequences</taxon>
        <taxon>metagenomes</taxon>
        <taxon>ecological metagenomes</taxon>
    </lineage>
</organism>
<gene>
    <name evidence="1" type="ORF">LCGC14_1578530</name>
</gene>
<dbReference type="AlphaFoldDB" id="A0A0F9LHW0"/>
<accession>A0A0F9LHW0</accession>
<reference evidence="1" key="1">
    <citation type="journal article" date="2015" name="Nature">
        <title>Complex archaea that bridge the gap between prokaryotes and eukaryotes.</title>
        <authorList>
            <person name="Spang A."/>
            <person name="Saw J.H."/>
            <person name="Jorgensen S.L."/>
            <person name="Zaremba-Niedzwiedzka K."/>
            <person name="Martijn J."/>
            <person name="Lind A.E."/>
            <person name="van Eijk R."/>
            <person name="Schleper C."/>
            <person name="Guy L."/>
            <person name="Ettema T.J."/>
        </authorList>
    </citation>
    <scope>NUCLEOTIDE SEQUENCE</scope>
</reference>
<evidence type="ECO:0000313" key="1">
    <source>
        <dbReference type="EMBL" id="KKM27060.1"/>
    </source>
</evidence>
<protein>
    <submittedName>
        <fullName evidence="1">Uncharacterized protein</fullName>
    </submittedName>
</protein>
<sequence>MDGQHADRKRPWVNVTEGVAMSDLSERCDKCGGPIQTIRVEINMGGQGDGTIRALCCTMTCGAKWLTDMRKDTRRVVSRLRQG</sequence>
<name>A0A0F9LHW0_9ZZZZ</name>
<comment type="caution">
    <text evidence="1">The sequence shown here is derived from an EMBL/GenBank/DDBJ whole genome shotgun (WGS) entry which is preliminary data.</text>
</comment>
<proteinExistence type="predicted"/>
<dbReference type="EMBL" id="LAZR01012393">
    <property type="protein sequence ID" value="KKM27060.1"/>
    <property type="molecule type" value="Genomic_DNA"/>
</dbReference>